<evidence type="ECO:0000313" key="2">
    <source>
        <dbReference type="EMBL" id="UOQ65755.1"/>
    </source>
</evidence>
<protein>
    <submittedName>
        <fullName evidence="2">Fused MFS/spermidine synthase</fullName>
    </submittedName>
</protein>
<proteinExistence type="predicted"/>
<dbReference type="PANTHER" id="PTHR43317:SF1">
    <property type="entry name" value="THERMOSPERMINE SYNTHASE ACAULIS5"/>
    <property type="match status" value="1"/>
</dbReference>
<keyword evidence="3" id="KW-1185">Reference proteome</keyword>
<dbReference type="RefSeq" id="WP_245119736.1">
    <property type="nucleotide sequence ID" value="NZ_CP095061.1"/>
</dbReference>
<accession>A0ABY4G4D5</accession>
<sequence>MPNLLSRLLSYVMPLTRTIHSDINGPLEVTWYQGRKVLDTRHANYSYGSLHRVMRYGLLFVAPERASHTLLLGLGGGSAVAMLQQELHYQGHITAIELDPVIIQIADTEFNIRPNAQLNIVCADAFEWVHTALTNHFGLIIVDLFVDLALPAGLQTTTFWQALWRILRPDGYVLVNTLTEVPLYVENEELPVYLETAGFTVKEVEVELLNRLLILQKTASA</sequence>
<gene>
    <name evidence="2" type="ORF">MUN86_19855</name>
</gene>
<dbReference type="CDD" id="cd02440">
    <property type="entry name" value="AdoMet_MTases"/>
    <property type="match status" value="1"/>
</dbReference>
<reference evidence="2" key="1">
    <citation type="submission" date="2022-04" db="EMBL/GenBank/DDBJ databases">
        <title>Hymenobacter sp. isolated from the air.</title>
        <authorList>
            <person name="Won M."/>
            <person name="Lee C.-M."/>
            <person name="Woen H.-Y."/>
            <person name="Kwon S.-W."/>
        </authorList>
    </citation>
    <scope>NUCLEOTIDE SEQUENCE</scope>
    <source>
        <strain evidence="2">5420S-77</strain>
    </source>
</reference>
<dbReference type="PANTHER" id="PTHR43317">
    <property type="entry name" value="THERMOSPERMINE SYNTHASE ACAULIS5"/>
    <property type="match status" value="1"/>
</dbReference>
<evidence type="ECO:0000256" key="1">
    <source>
        <dbReference type="ARBA" id="ARBA00023115"/>
    </source>
</evidence>
<dbReference type="Proteomes" id="UP000830401">
    <property type="component" value="Chromosome"/>
</dbReference>
<dbReference type="SUPFAM" id="SSF53335">
    <property type="entry name" value="S-adenosyl-L-methionine-dependent methyltransferases"/>
    <property type="match status" value="1"/>
</dbReference>
<dbReference type="NCBIfam" id="NF037959">
    <property type="entry name" value="MFS_SpdSyn"/>
    <property type="match status" value="1"/>
</dbReference>
<keyword evidence="1" id="KW-0620">Polyamine biosynthesis</keyword>
<dbReference type="EMBL" id="CP095061">
    <property type="protein sequence ID" value="UOQ65755.1"/>
    <property type="molecule type" value="Genomic_DNA"/>
</dbReference>
<dbReference type="InterPro" id="IPR029063">
    <property type="entry name" value="SAM-dependent_MTases_sf"/>
</dbReference>
<organism evidence="2 3">
    <name type="scientific">Hymenobacter volaticus</name>
    <dbReference type="NCBI Taxonomy" id="2932254"/>
    <lineage>
        <taxon>Bacteria</taxon>
        <taxon>Pseudomonadati</taxon>
        <taxon>Bacteroidota</taxon>
        <taxon>Cytophagia</taxon>
        <taxon>Cytophagales</taxon>
        <taxon>Hymenobacteraceae</taxon>
        <taxon>Hymenobacter</taxon>
    </lineage>
</organism>
<dbReference type="Gene3D" id="3.40.50.150">
    <property type="entry name" value="Vaccinia Virus protein VP39"/>
    <property type="match status" value="1"/>
</dbReference>
<name>A0ABY4G4D5_9BACT</name>
<evidence type="ECO:0000313" key="3">
    <source>
        <dbReference type="Proteomes" id="UP000830401"/>
    </source>
</evidence>
<dbReference type="Pfam" id="PF01564">
    <property type="entry name" value="Spermine_synth"/>
    <property type="match status" value="1"/>
</dbReference>